<comment type="caution">
    <text evidence="9">The sequence shown here is derived from an EMBL/GenBank/DDBJ whole genome shotgun (WGS) entry which is preliminary data.</text>
</comment>
<dbReference type="SUPFAM" id="SSF55811">
    <property type="entry name" value="Nudix"/>
    <property type="match status" value="1"/>
</dbReference>
<dbReference type="PROSITE" id="PS51462">
    <property type="entry name" value="NUDIX"/>
    <property type="match status" value="1"/>
</dbReference>
<accession>A0ABQ1I3D1</accession>
<evidence type="ECO:0000256" key="3">
    <source>
        <dbReference type="ARBA" id="ARBA00007275"/>
    </source>
</evidence>
<dbReference type="InterPro" id="IPR015797">
    <property type="entry name" value="NUDIX_hydrolase-like_dom_sf"/>
</dbReference>
<evidence type="ECO:0000256" key="2">
    <source>
        <dbReference type="ARBA" id="ARBA00001946"/>
    </source>
</evidence>
<dbReference type="InterPro" id="IPR000086">
    <property type="entry name" value="NUDIX_hydrolase_dom"/>
</dbReference>
<evidence type="ECO:0000256" key="1">
    <source>
        <dbReference type="ARBA" id="ARBA00000847"/>
    </source>
</evidence>
<dbReference type="EMBL" id="BMDY01000011">
    <property type="protein sequence ID" value="GGB07493.1"/>
    <property type="molecule type" value="Genomic_DNA"/>
</dbReference>
<organism evidence="9 10">
    <name type="scientific">Agarivorans gilvus</name>
    <dbReference type="NCBI Taxonomy" id="680279"/>
    <lineage>
        <taxon>Bacteria</taxon>
        <taxon>Pseudomonadati</taxon>
        <taxon>Pseudomonadota</taxon>
        <taxon>Gammaproteobacteria</taxon>
        <taxon>Alteromonadales</taxon>
        <taxon>Alteromonadaceae</taxon>
        <taxon>Agarivorans</taxon>
    </lineage>
</organism>
<evidence type="ECO:0000256" key="4">
    <source>
        <dbReference type="ARBA" id="ARBA00016377"/>
    </source>
</evidence>
<feature type="domain" description="Nudix hydrolase" evidence="8">
    <location>
        <begin position="32"/>
        <end position="165"/>
    </location>
</feature>
<dbReference type="PANTHER" id="PTHR11839:SF18">
    <property type="entry name" value="NUDIX HYDROLASE DOMAIN-CONTAINING PROTEIN"/>
    <property type="match status" value="1"/>
</dbReference>
<sequence>MMQRSLYQWHRFELVEETQTLPDNRQLPVTTLLHPGAVIILAQDTQGRIIVERQYRTAIKDWLLELPAGTLEADEQSPEGILACAKRELQEEVNLVAAEWHSLGKLYPAPGFCDEIQYLFVAKQLTTEQGQADEDEFIETLYMSCQQFEQAIVEGTINDGKSIACYTRAKLQGLLD</sequence>
<dbReference type="Gene3D" id="3.90.79.10">
    <property type="entry name" value="Nucleoside Triphosphate Pyrophosphohydrolase"/>
    <property type="match status" value="1"/>
</dbReference>
<evidence type="ECO:0000256" key="5">
    <source>
        <dbReference type="ARBA" id="ARBA00022801"/>
    </source>
</evidence>
<name>A0ABQ1I3D1_9ALTE</name>
<evidence type="ECO:0000256" key="6">
    <source>
        <dbReference type="ARBA" id="ARBA00032162"/>
    </source>
</evidence>
<keyword evidence="10" id="KW-1185">Reference proteome</keyword>
<comment type="similarity">
    <text evidence="3">Belongs to the Nudix hydrolase family. NudK subfamily.</text>
</comment>
<dbReference type="Proteomes" id="UP000651977">
    <property type="component" value="Unassembled WGS sequence"/>
</dbReference>
<evidence type="ECO:0000256" key="7">
    <source>
        <dbReference type="ARBA" id="ARBA00032272"/>
    </source>
</evidence>
<gene>
    <name evidence="9" type="ORF">GCM10007414_21050</name>
</gene>
<dbReference type="RefSeq" id="WP_055733032.1">
    <property type="nucleotide sequence ID" value="NZ_BMDY01000011.1"/>
</dbReference>
<dbReference type="Pfam" id="PF00293">
    <property type="entry name" value="NUDIX"/>
    <property type="match status" value="1"/>
</dbReference>
<evidence type="ECO:0000313" key="9">
    <source>
        <dbReference type="EMBL" id="GGB07493.1"/>
    </source>
</evidence>
<evidence type="ECO:0000259" key="8">
    <source>
        <dbReference type="PROSITE" id="PS51462"/>
    </source>
</evidence>
<proteinExistence type="inferred from homology"/>
<keyword evidence="5" id="KW-0378">Hydrolase</keyword>
<comment type="cofactor">
    <cofactor evidence="2">
        <name>Mg(2+)</name>
        <dbReference type="ChEBI" id="CHEBI:18420"/>
    </cofactor>
</comment>
<reference evidence="10" key="1">
    <citation type="journal article" date="2019" name="Int. J. Syst. Evol. Microbiol.">
        <title>The Global Catalogue of Microorganisms (GCM) 10K type strain sequencing project: providing services to taxonomists for standard genome sequencing and annotation.</title>
        <authorList>
            <consortium name="The Broad Institute Genomics Platform"/>
            <consortium name="The Broad Institute Genome Sequencing Center for Infectious Disease"/>
            <person name="Wu L."/>
            <person name="Ma J."/>
        </authorList>
    </citation>
    <scope>NUCLEOTIDE SEQUENCE [LARGE SCALE GENOMIC DNA]</scope>
    <source>
        <strain evidence="10">CGMCC 1.10131</strain>
    </source>
</reference>
<protein>
    <recommendedName>
        <fullName evidence="4">GDP-mannose pyrophosphatase</fullName>
    </recommendedName>
    <alternativeName>
        <fullName evidence="6">GDP-mannose hydrolase</fullName>
    </alternativeName>
    <alternativeName>
        <fullName evidence="7">GDPMK</fullName>
    </alternativeName>
</protein>
<dbReference type="CDD" id="cd03424">
    <property type="entry name" value="NUDIX_ADPRase_Nudt5_UGPPase_Nudt14"/>
    <property type="match status" value="1"/>
</dbReference>
<dbReference type="PANTHER" id="PTHR11839">
    <property type="entry name" value="UDP/ADP-SUGAR PYROPHOSPHATASE"/>
    <property type="match status" value="1"/>
</dbReference>
<comment type="catalytic activity">
    <reaction evidence="1">
        <text>GDP-alpha-D-mannose + H2O = alpha-D-mannose 1-phosphate + GMP + 2 H(+)</text>
        <dbReference type="Rhea" id="RHEA:27978"/>
        <dbReference type="ChEBI" id="CHEBI:15377"/>
        <dbReference type="ChEBI" id="CHEBI:15378"/>
        <dbReference type="ChEBI" id="CHEBI:57527"/>
        <dbReference type="ChEBI" id="CHEBI:58115"/>
        <dbReference type="ChEBI" id="CHEBI:58409"/>
    </reaction>
</comment>
<evidence type="ECO:0000313" key="10">
    <source>
        <dbReference type="Proteomes" id="UP000651977"/>
    </source>
</evidence>